<dbReference type="EMBL" id="JARK01001417">
    <property type="protein sequence ID" value="EYC05563.1"/>
    <property type="molecule type" value="Genomic_DNA"/>
</dbReference>
<dbReference type="OrthoDB" id="5841688at2759"/>
<protein>
    <submittedName>
        <fullName evidence="2">Uncharacterized protein</fullName>
    </submittedName>
</protein>
<organism evidence="2 3">
    <name type="scientific">Ancylostoma ceylanicum</name>
    <dbReference type="NCBI Taxonomy" id="53326"/>
    <lineage>
        <taxon>Eukaryota</taxon>
        <taxon>Metazoa</taxon>
        <taxon>Ecdysozoa</taxon>
        <taxon>Nematoda</taxon>
        <taxon>Chromadorea</taxon>
        <taxon>Rhabditida</taxon>
        <taxon>Rhabditina</taxon>
        <taxon>Rhabditomorpha</taxon>
        <taxon>Strongyloidea</taxon>
        <taxon>Ancylostomatidae</taxon>
        <taxon>Ancylostomatinae</taxon>
        <taxon>Ancylostoma</taxon>
    </lineage>
</organism>
<dbReference type="Proteomes" id="UP000024635">
    <property type="component" value="Unassembled WGS sequence"/>
</dbReference>
<dbReference type="AlphaFoldDB" id="A0A016TT81"/>
<accession>A0A016TT81</accession>
<comment type="caution">
    <text evidence="2">The sequence shown here is derived from an EMBL/GenBank/DDBJ whole genome shotgun (WGS) entry which is preliminary data.</text>
</comment>
<sequence>MRKQHVKAQYGQIVASSVALDRPPATPRTKVPPPKPLKSQPTVNGTDNDESLVDQSNDTLSITSLASVVTNADMQAAIKLCSAALYLLAGTGPDPNSNKLMMQISTALKSCQNLNYYLPTLQLLSPHIERMKAATAKTKKCREKALPAQTLVNLNANMVWWKYDGYYPTQQRVQNLFNTASQCIERYC</sequence>
<evidence type="ECO:0000313" key="2">
    <source>
        <dbReference type="EMBL" id="EYC05563.1"/>
    </source>
</evidence>
<proteinExistence type="predicted"/>
<gene>
    <name evidence="2" type="primary">Acey_s0081.g1446</name>
    <name evidence="2" type="ORF">Y032_0081g1446</name>
</gene>
<evidence type="ECO:0000256" key="1">
    <source>
        <dbReference type="SAM" id="MobiDB-lite"/>
    </source>
</evidence>
<feature type="region of interest" description="Disordered" evidence="1">
    <location>
        <begin position="1"/>
        <end position="52"/>
    </location>
</feature>
<feature type="compositionally biased region" description="Pro residues" evidence="1">
    <location>
        <begin position="24"/>
        <end position="36"/>
    </location>
</feature>
<evidence type="ECO:0000313" key="3">
    <source>
        <dbReference type="Proteomes" id="UP000024635"/>
    </source>
</evidence>
<keyword evidence="3" id="KW-1185">Reference proteome</keyword>
<name>A0A016TT81_9BILA</name>
<reference evidence="3" key="1">
    <citation type="journal article" date="2015" name="Nat. Genet.">
        <title>The genome and transcriptome of the zoonotic hookworm Ancylostoma ceylanicum identify infection-specific gene families.</title>
        <authorList>
            <person name="Schwarz E.M."/>
            <person name="Hu Y."/>
            <person name="Antoshechkin I."/>
            <person name="Miller M.M."/>
            <person name="Sternberg P.W."/>
            <person name="Aroian R.V."/>
        </authorList>
    </citation>
    <scope>NUCLEOTIDE SEQUENCE</scope>
    <source>
        <strain evidence="3">HY135</strain>
    </source>
</reference>